<dbReference type="GeneID" id="27324135"/>
<feature type="domain" description="Zn(2)-C6 fungal-type" evidence="8">
    <location>
        <begin position="30"/>
        <end position="58"/>
    </location>
</feature>
<keyword evidence="6" id="KW-0539">Nucleus</keyword>
<evidence type="ECO:0000256" key="3">
    <source>
        <dbReference type="ARBA" id="ARBA00023015"/>
    </source>
</evidence>
<evidence type="ECO:0000313" key="9">
    <source>
        <dbReference type="EMBL" id="KIV91786.1"/>
    </source>
</evidence>
<dbReference type="PANTHER" id="PTHR36206:SF13">
    <property type="entry name" value="TRANSCRIPTIONAL REGULATORY PROTEIN MOC3"/>
    <property type="match status" value="1"/>
</dbReference>
<keyword evidence="3" id="KW-0805">Transcription regulation</keyword>
<dbReference type="OMA" id="INEWSAS"/>
<dbReference type="InterPro" id="IPR036864">
    <property type="entry name" value="Zn2-C6_fun-type_DNA-bd_sf"/>
</dbReference>
<evidence type="ECO:0000256" key="5">
    <source>
        <dbReference type="ARBA" id="ARBA00023163"/>
    </source>
</evidence>
<dbReference type="OrthoDB" id="2593732at2759"/>
<dbReference type="Gene3D" id="4.10.240.10">
    <property type="entry name" value="Zn(2)-C6 fungal-type DNA-binding domain"/>
    <property type="match status" value="1"/>
</dbReference>
<protein>
    <recommendedName>
        <fullName evidence="8">Zn(2)-C6 fungal-type domain-containing protein</fullName>
    </recommendedName>
</protein>
<name>A0A0D1XUB5_EXOME</name>
<sequence>MSRSTLDRPAELSKMGLGRTKRPHQKVKTGCMTCRKRRIKCDEGKPACRQCTSSLRKCEGYQPPQTWLFVSRKTATNNKANPDQDEKSAVVTQTEVPRLLSPLSALGDSDDQRSFQYWVEKGAPLFSCYFGYYFWTHTLPKLSIAEPAVTSLLLATASLCETSCIAKMPIHANAVWRKHYTAALQGTLNNPRCDAVLLACLLFACCEIARGNITSALHHVESGIAIINEWSASHANKSSKTTKESDFVIRAIAPMFIGYIHKAPTYGMIPLSLRPTEVTYSLVAEEELPAFGQFDALYMAHHSLTGIAHQVARLLDQDFKPHVPVSAARIQDLLNCWQASFEMFEKKMLRNPRQCDPMYLRLLRVNYTMLTIMFKASQALDEAVYADFEPEFRYIVATCDGLRLSCDLEQQRSTDQDNLEYHSGYIPPLFFTATKCRVPGVRLAALRQLRNLRVLENNWTSCTAYHLARKIISIETDRAIVSGRTWATENGHVSYYGSPTLLRPIEAFVTDETSKQAVLTFTFPSDELCSGLSQSGDSSPSTVSTILQEMVDFDDCTLAAYNRWPLGRIIRIGGYQGGAVRPLPTYCECELSMNLGLCEQRPLQLRPKC</sequence>
<dbReference type="SUPFAM" id="SSF57701">
    <property type="entry name" value="Zn2/Cys6 DNA-binding domain"/>
    <property type="match status" value="1"/>
</dbReference>
<dbReference type="InterPro" id="IPR052360">
    <property type="entry name" value="Transcr_Regulatory_Proteins"/>
</dbReference>
<dbReference type="Proteomes" id="UP000054302">
    <property type="component" value="Unassembled WGS sequence"/>
</dbReference>
<evidence type="ECO:0000256" key="4">
    <source>
        <dbReference type="ARBA" id="ARBA00023125"/>
    </source>
</evidence>
<accession>A0A0D1XUB5</accession>
<dbReference type="RefSeq" id="XP_016223360.1">
    <property type="nucleotide sequence ID" value="XM_016371067.1"/>
</dbReference>
<organism evidence="9 10">
    <name type="scientific">Exophiala mesophila</name>
    <name type="common">Black yeast-like fungus</name>
    <dbReference type="NCBI Taxonomy" id="212818"/>
    <lineage>
        <taxon>Eukaryota</taxon>
        <taxon>Fungi</taxon>
        <taxon>Dikarya</taxon>
        <taxon>Ascomycota</taxon>
        <taxon>Pezizomycotina</taxon>
        <taxon>Eurotiomycetes</taxon>
        <taxon>Chaetothyriomycetidae</taxon>
        <taxon>Chaetothyriales</taxon>
        <taxon>Herpotrichiellaceae</taxon>
        <taxon>Exophiala</taxon>
    </lineage>
</organism>
<dbReference type="EMBL" id="KN847523">
    <property type="protein sequence ID" value="KIV91786.1"/>
    <property type="molecule type" value="Genomic_DNA"/>
</dbReference>
<evidence type="ECO:0000256" key="7">
    <source>
        <dbReference type="SAM" id="MobiDB-lite"/>
    </source>
</evidence>
<dbReference type="GO" id="GO:0003677">
    <property type="term" value="F:DNA binding"/>
    <property type="evidence" value="ECO:0007669"/>
    <property type="project" value="UniProtKB-KW"/>
</dbReference>
<evidence type="ECO:0000256" key="2">
    <source>
        <dbReference type="ARBA" id="ARBA00022833"/>
    </source>
</evidence>
<dbReference type="PROSITE" id="PS50048">
    <property type="entry name" value="ZN2_CY6_FUNGAL_2"/>
    <property type="match status" value="1"/>
</dbReference>
<keyword evidence="10" id="KW-1185">Reference proteome</keyword>
<gene>
    <name evidence="9" type="ORF">PV10_06290</name>
</gene>
<evidence type="ECO:0000256" key="6">
    <source>
        <dbReference type="ARBA" id="ARBA00023242"/>
    </source>
</evidence>
<dbReference type="VEuPathDB" id="FungiDB:PV10_06290"/>
<dbReference type="Pfam" id="PF00172">
    <property type="entry name" value="Zn_clus"/>
    <property type="match status" value="1"/>
</dbReference>
<evidence type="ECO:0000259" key="8">
    <source>
        <dbReference type="PROSITE" id="PS50048"/>
    </source>
</evidence>
<dbReference type="CDD" id="cd00067">
    <property type="entry name" value="GAL4"/>
    <property type="match status" value="1"/>
</dbReference>
<dbReference type="HOGENOM" id="CLU_011409_2_2_1"/>
<dbReference type="InterPro" id="IPR001138">
    <property type="entry name" value="Zn2Cys6_DnaBD"/>
</dbReference>
<evidence type="ECO:0000256" key="1">
    <source>
        <dbReference type="ARBA" id="ARBA00022723"/>
    </source>
</evidence>
<reference evidence="9 10" key="1">
    <citation type="submission" date="2015-01" db="EMBL/GenBank/DDBJ databases">
        <title>The Genome Sequence of Exophiala mesophila CBS40295.</title>
        <authorList>
            <consortium name="The Broad Institute Genomics Platform"/>
            <person name="Cuomo C."/>
            <person name="de Hoog S."/>
            <person name="Gorbushina A."/>
            <person name="Stielow B."/>
            <person name="Teixiera M."/>
            <person name="Abouelleil A."/>
            <person name="Chapman S.B."/>
            <person name="Priest M."/>
            <person name="Young S.K."/>
            <person name="Wortman J."/>
            <person name="Nusbaum C."/>
            <person name="Birren B."/>
        </authorList>
    </citation>
    <scope>NUCLEOTIDE SEQUENCE [LARGE SCALE GENOMIC DNA]</scope>
    <source>
        <strain evidence="9 10">CBS 40295</strain>
    </source>
</reference>
<dbReference type="GO" id="GO:0008270">
    <property type="term" value="F:zinc ion binding"/>
    <property type="evidence" value="ECO:0007669"/>
    <property type="project" value="InterPro"/>
</dbReference>
<dbReference type="GO" id="GO:0000981">
    <property type="term" value="F:DNA-binding transcription factor activity, RNA polymerase II-specific"/>
    <property type="evidence" value="ECO:0007669"/>
    <property type="project" value="InterPro"/>
</dbReference>
<proteinExistence type="predicted"/>
<dbReference type="AlphaFoldDB" id="A0A0D1XUB5"/>
<evidence type="ECO:0000313" key="10">
    <source>
        <dbReference type="Proteomes" id="UP000054302"/>
    </source>
</evidence>
<dbReference type="PROSITE" id="PS00463">
    <property type="entry name" value="ZN2_CY6_FUNGAL_1"/>
    <property type="match status" value="1"/>
</dbReference>
<dbReference type="PANTHER" id="PTHR36206">
    <property type="entry name" value="ASPERCRYPTIN BIOSYNTHESIS CLUSTER-SPECIFIC TRANSCRIPTION REGULATOR ATNN-RELATED"/>
    <property type="match status" value="1"/>
</dbReference>
<keyword evidence="4" id="KW-0238">DNA-binding</keyword>
<keyword evidence="5" id="KW-0804">Transcription</keyword>
<keyword evidence="1" id="KW-0479">Metal-binding</keyword>
<keyword evidence="2" id="KW-0862">Zinc</keyword>
<feature type="region of interest" description="Disordered" evidence="7">
    <location>
        <begin position="1"/>
        <end position="24"/>
    </location>
</feature>
<feature type="compositionally biased region" description="Basic and acidic residues" evidence="7">
    <location>
        <begin position="1"/>
        <end position="11"/>
    </location>
</feature>
<dbReference type="SMART" id="SM00066">
    <property type="entry name" value="GAL4"/>
    <property type="match status" value="1"/>
</dbReference>